<dbReference type="Proteomes" id="UP000319342">
    <property type="component" value="Chromosome"/>
</dbReference>
<evidence type="ECO:0000256" key="2">
    <source>
        <dbReference type="ARBA" id="ARBA00023002"/>
    </source>
</evidence>
<dbReference type="InterPro" id="IPR002225">
    <property type="entry name" value="3Beta_OHSteriod_DH/Estase"/>
</dbReference>
<dbReference type="GO" id="GO:0016616">
    <property type="term" value="F:oxidoreductase activity, acting on the CH-OH group of donors, NAD or NADP as acceptor"/>
    <property type="evidence" value="ECO:0007669"/>
    <property type="project" value="InterPro"/>
</dbReference>
<evidence type="ECO:0000259" key="3">
    <source>
        <dbReference type="Pfam" id="PF01073"/>
    </source>
</evidence>
<dbReference type="Pfam" id="PF01073">
    <property type="entry name" value="3Beta_HSD"/>
    <property type="match status" value="1"/>
</dbReference>
<dbReference type="PANTHER" id="PTHR43245">
    <property type="entry name" value="BIFUNCTIONAL POLYMYXIN RESISTANCE PROTEIN ARNA"/>
    <property type="match status" value="1"/>
</dbReference>
<name>A0A518CYP1_9BACT</name>
<proteinExistence type="inferred from homology"/>
<comment type="similarity">
    <text evidence="1">Belongs to the 3-beta-HSD family.</text>
</comment>
<dbReference type="SUPFAM" id="SSF51735">
    <property type="entry name" value="NAD(P)-binding Rossmann-fold domains"/>
    <property type="match status" value="1"/>
</dbReference>
<dbReference type="PANTHER" id="PTHR43245:SF51">
    <property type="entry name" value="SHORT CHAIN DEHYDROGENASE_REDUCTASE FAMILY 42E, MEMBER 2"/>
    <property type="match status" value="1"/>
</dbReference>
<accession>A0A518CYP1</accession>
<organism evidence="4 5">
    <name type="scientific">Rohdeia mirabilis</name>
    <dbReference type="NCBI Taxonomy" id="2528008"/>
    <lineage>
        <taxon>Bacteria</taxon>
        <taxon>Pseudomonadati</taxon>
        <taxon>Planctomycetota</taxon>
        <taxon>Planctomycetia</taxon>
        <taxon>Planctomycetia incertae sedis</taxon>
        <taxon>Rohdeia</taxon>
    </lineage>
</organism>
<gene>
    <name evidence="4" type="ORF">Pla163_14340</name>
</gene>
<evidence type="ECO:0000256" key="1">
    <source>
        <dbReference type="ARBA" id="ARBA00009219"/>
    </source>
</evidence>
<dbReference type="AlphaFoldDB" id="A0A518CYP1"/>
<evidence type="ECO:0000313" key="4">
    <source>
        <dbReference type="EMBL" id="QDU84327.1"/>
    </source>
</evidence>
<dbReference type="GO" id="GO:0006694">
    <property type="term" value="P:steroid biosynthetic process"/>
    <property type="evidence" value="ECO:0007669"/>
    <property type="project" value="InterPro"/>
</dbReference>
<dbReference type="InterPro" id="IPR036291">
    <property type="entry name" value="NAD(P)-bd_dom_sf"/>
</dbReference>
<keyword evidence="4" id="KW-0413">Isomerase</keyword>
<sequence length="358" mass="38167">MSETPTDGRADDALLERERAHFGDLDARLGRVVVTGGGGFLGERIVALLRDLGVNEVTAVGRRRYERVLELGANSVVADVADGAALARALAGADTVIHTAALAGVFGPEADFHRANVVGTRNVLAACSEHAIGRLVLTSSPSVVFDGTDHVDASNDLPYPARYLAAYPRTKAEAERLVLAANGPRLATVALRPHLIFGPRDPHLVPRLMKRARAGRLRRVGSGANRVSLTFVDNAAWAHIDAAAQLHPGAAHGGRAYFVNQSEPVAVWDWIDRVLAGVGAPAAGRAVPGRTAYAAGAVCEGLWRVLPLRGEPPMTRFVAQQLALEHTYSLAPARRDFGYRERVDLDEATARTIAAFAR</sequence>
<dbReference type="EMBL" id="CP036290">
    <property type="protein sequence ID" value="QDU84327.1"/>
    <property type="molecule type" value="Genomic_DNA"/>
</dbReference>
<dbReference type="Gene3D" id="3.40.50.720">
    <property type="entry name" value="NAD(P)-binding Rossmann-like Domain"/>
    <property type="match status" value="1"/>
</dbReference>
<keyword evidence="2" id="KW-0560">Oxidoreductase</keyword>
<feature type="domain" description="3-beta hydroxysteroid dehydrogenase/isomerase" evidence="3">
    <location>
        <begin position="33"/>
        <end position="280"/>
    </location>
</feature>
<keyword evidence="5" id="KW-1185">Reference proteome</keyword>
<dbReference type="InterPro" id="IPR050177">
    <property type="entry name" value="Lipid_A_modif_metabolic_enz"/>
</dbReference>
<evidence type="ECO:0000313" key="5">
    <source>
        <dbReference type="Proteomes" id="UP000319342"/>
    </source>
</evidence>
<reference evidence="4 5" key="1">
    <citation type="submission" date="2019-02" db="EMBL/GenBank/DDBJ databases">
        <title>Deep-cultivation of Planctomycetes and their phenomic and genomic characterization uncovers novel biology.</title>
        <authorList>
            <person name="Wiegand S."/>
            <person name="Jogler M."/>
            <person name="Boedeker C."/>
            <person name="Pinto D."/>
            <person name="Vollmers J."/>
            <person name="Rivas-Marin E."/>
            <person name="Kohn T."/>
            <person name="Peeters S.H."/>
            <person name="Heuer A."/>
            <person name="Rast P."/>
            <person name="Oberbeckmann S."/>
            <person name="Bunk B."/>
            <person name="Jeske O."/>
            <person name="Meyerdierks A."/>
            <person name="Storesund J.E."/>
            <person name="Kallscheuer N."/>
            <person name="Luecker S."/>
            <person name="Lage O.M."/>
            <person name="Pohl T."/>
            <person name="Merkel B.J."/>
            <person name="Hornburger P."/>
            <person name="Mueller R.-W."/>
            <person name="Bruemmer F."/>
            <person name="Labrenz M."/>
            <person name="Spormann A.M."/>
            <person name="Op den Camp H."/>
            <person name="Overmann J."/>
            <person name="Amann R."/>
            <person name="Jetten M.S.M."/>
            <person name="Mascher T."/>
            <person name="Medema M.H."/>
            <person name="Devos D.P."/>
            <person name="Kaster A.-K."/>
            <person name="Ovreas L."/>
            <person name="Rohde M."/>
            <person name="Galperin M.Y."/>
            <person name="Jogler C."/>
        </authorList>
    </citation>
    <scope>NUCLEOTIDE SEQUENCE [LARGE SCALE GENOMIC DNA]</scope>
    <source>
        <strain evidence="4 5">Pla163</strain>
    </source>
</reference>
<dbReference type="GO" id="GO:0016853">
    <property type="term" value="F:isomerase activity"/>
    <property type="evidence" value="ECO:0007669"/>
    <property type="project" value="UniProtKB-KW"/>
</dbReference>
<protein>
    <submittedName>
        <fullName evidence="4">3 beta-hydroxysteroid dehydrogenase/Delta 5--&gt;4-isomerase</fullName>
    </submittedName>
</protein>
<dbReference type="RefSeq" id="WP_419186404.1">
    <property type="nucleotide sequence ID" value="NZ_CP036290.1"/>
</dbReference>